<evidence type="ECO:0000313" key="1">
    <source>
        <dbReference type="EMBL" id="GAH17439.1"/>
    </source>
</evidence>
<sequence>MANINHLMLMQMLSELETKGFLTVEVFGKGKKPYKRLVYKMEEGAKAIRDYESLLEKLGETT</sequence>
<dbReference type="AlphaFoldDB" id="X1EJZ2"/>
<gene>
    <name evidence="1" type="ORF">S01H4_53215</name>
</gene>
<dbReference type="EMBL" id="BART01030482">
    <property type="protein sequence ID" value="GAH17439.1"/>
    <property type="molecule type" value="Genomic_DNA"/>
</dbReference>
<accession>X1EJZ2</accession>
<protein>
    <submittedName>
        <fullName evidence="1">Uncharacterized protein</fullName>
    </submittedName>
</protein>
<comment type="caution">
    <text evidence="1">The sequence shown here is derived from an EMBL/GenBank/DDBJ whole genome shotgun (WGS) entry which is preliminary data.</text>
</comment>
<reference evidence="1" key="1">
    <citation type="journal article" date="2014" name="Front. Microbiol.">
        <title>High frequency of phylogenetically diverse reductive dehalogenase-homologous genes in deep subseafloor sedimentary metagenomes.</title>
        <authorList>
            <person name="Kawai M."/>
            <person name="Futagami T."/>
            <person name="Toyoda A."/>
            <person name="Takaki Y."/>
            <person name="Nishi S."/>
            <person name="Hori S."/>
            <person name="Arai W."/>
            <person name="Tsubouchi T."/>
            <person name="Morono Y."/>
            <person name="Uchiyama I."/>
            <person name="Ito T."/>
            <person name="Fujiyama A."/>
            <person name="Inagaki F."/>
            <person name="Takami H."/>
        </authorList>
    </citation>
    <scope>NUCLEOTIDE SEQUENCE</scope>
    <source>
        <strain evidence="1">Expedition CK06-06</strain>
    </source>
</reference>
<proteinExistence type="predicted"/>
<name>X1EJZ2_9ZZZZ</name>
<organism evidence="1">
    <name type="scientific">marine sediment metagenome</name>
    <dbReference type="NCBI Taxonomy" id="412755"/>
    <lineage>
        <taxon>unclassified sequences</taxon>
        <taxon>metagenomes</taxon>
        <taxon>ecological metagenomes</taxon>
    </lineage>
</organism>